<dbReference type="KEGG" id="crw:CROST_033070"/>
<evidence type="ECO:0000259" key="1">
    <source>
        <dbReference type="Pfam" id="PF07508"/>
    </source>
</evidence>
<accession>A0A1S8L3G9</accession>
<gene>
    <name evidence="2" type="ORF">CROST_033070</name>
</gene>
<dbReference type="Proteomes" id="UP000190951">
    <property type="component" value="Chromosome"/>
</dbReference>
<sequence length="108" mass="12639">MNIYDLNKKIAELGEIRVLLNIPINQSDSVEEKIFKKYLEVENVKEVAAYINELGYRIKSDRGKRKYIAQDISNILTDKDIKIENKKLKNIVIKLFYAHKRGAKNGNW</sequence>
<organism evidence="2 3">
    <name type="scientific">Clostridium felsineum</name>
    <dbReference type="NCBI Taxonomy" id="36839"/>
    <lineage>
        <taxon>Bacteria</taxon>
        <taxon>Bacillati</taxon>
        <taxon>Bacillota</taxon>
        <taxon>Clostridia</taxon>
        <taxon>Eubacteriales</taxon>
        <taxon>Clostridiaceae</taxon>
        <taxon>Clostridium</taxon>
    </lineage>
</organism>
<dbReference type="Pfam" id="PF07508">
    <property type="entry name" value="Recombinase"/>
    <property type="match status" value="1"/>
</dbReference>
<proteinExistence type="predicted"/>
<reference evidence="2 3" key="1">
    <citation type="submission" date="2022-04" db="EMBL/GenBank/DDBJ databases">
        <title>Genome sequence of C. roseum typestrain.</title>
        <authorList>
            <person name="Poehlein A."/>
            <person name="Schoch T."/>
            <person name="Duerre P."/>
            <person name="Daniel R."/>
        </authorList>
    </citation>
    <scope>NUCLEOTIDE SEQUENCE [LARGE SCALE GENOMIC DNA]</scope>
    <source>
        <strain evidence="2 3">DSM 7320</strain>
    </source>
</reference>
<dbReference type="RefSeq" id="WP_077834821.1">
    <property type="nucleotide sequence ID" value="NZ_CP096983.1"/>
</dbReference>
<feature type="domain" description="Recombinase" evidence="1">
    <location>
        <begin position="32"/>
        <end position="79"/>
    </location>
</feature>
<dbReference type="STRING" id="84029.CROST_28800"/>
<dbReference type="EMBL" id="CP096983">
    <property type="protein sequence ID" value="URZ12584.1"/>
    <property type="molecule type" value="Genomic_DNA"/>
</dbReference>
<evidence type="ECO:0000313" key="2">
    <source>
        <dbReference type="EMBL" id="URZ12584.1"/>
    </source>
</evidence>
<evidence type="ECO:0000313" key="3">
    <source>
        <dbReference type="Proteomes" id="UP000190951"/>
    </source>
</evidence>
<dbReference type="InterPro" id="IPR011109">
    <property type="entry name" value="DNA_bind_recombinase_dom"/>
</dbReference>
<keyword evidence="3" id="KW-1185">Reference proteome</keyword>
<name>A0A1S8L3G9_9CLOT</name>
<dbReference type="AlphaFoldDB" id="A0A1S8L3G9"/>
<protein>
    <recommendedName>
        <fullName evidence="1">Recombinase domain-containing protein</fullName>
    </recommendedName>
</protein>